<name>A0A0D0A329_9AGAM</name>
<dbReference type="EMBL" id="KN833701">
    <property type="protein sequence ID" value="KIK26448.1"/>
    <property type="molecule type" value="Genomic_DNA"/>
</dbReference>
<keyword evidence="2" id="KW-1185">Reference proteome</keyword>
<dbReference type="OrthoDB" id="2634746at2759"/>
<reference evidence="1 2" key="1">
    <citation type="submission" date="2014-04" db="EMBL/GenBank/DDBJ databases">
        <authorList>
            <consortium name="DOE Joint Genome Institute"/>
            <person name="Kuo A."/>
            <person name="Kohler A."/>
            <person name="Costa M.D."/>
            <person name="Nagy L.G."/>
            <person name="Floudas D."/>
            <person name="Copeland A."/>
            <person name="Barry K.W."/>
            <person name="Cichocki N."/>
            <person name="Veneault-Fourrey C."/>
            <person name="LaButti K."/>
            <person name="Lindquist E.A."/>
            <person name="Lipzen A."/>
            <person name="Lundell T."/>
            <person name="Morin E."/>
            <person name="Murat C."/>
            <person name="Sun H."/>
            <person name="Tunlid A."/>
            <person name="Henrissat B."/>
            <person name="Grigoriev I.V."/>
            <person name="Hibbett D.S."/>
            <person name="Martin F."/>
            <person name="Nordberg H.P."/>
            <person name="Cantor M.N."/>
            <person name="Hua S.X."/>
        </authorList>
    </citation>
    <scope>NUCLEOTIDE SEQUENCE [LARGE SCALE GENOMIC DNA]</scope>
    <source>
        <strain evidence="1 2">441</strain>
    </source>
</reference>
<feature type="non-terminal residue" evidence="1">
    <location>
        <position position="1"/>
    </location>
</feature>
<protein>
    <submittedName>
        <fullName evidence="1">Uncharacterized protein</fullName>
    </submittedName>
</protein>
<evidence type="ECO:0000313" key="1">
    <source>
        <dbReference type="EMBL" id="KIK26448.1"/>
    </source>
</evidence>
<reference evidence="2" key="2">
    <citation type="submission" date="2015-01" db="EMBL/GenBank/DDBJ databases">
        <title>Evolutionary Origins and Diversification of the Mycorrhizal Mutualists.</title>
        <authorList>
            <consortium name="DOE Joint Genome Institute"/>
            <consortium name="Mycorrhizal Genomics Consortium"/>
            <person name="Kohler A."/>
            <person name="Kuo A."/>
            <person name="Nagy L.G."/>
            <person name="Floudas D."/>
            <person name="Copeland A."/>
            <person name="Barry K.W."/>
            <person name="Cichocki N."/>
            <person name="Veneault-Fourrey C."/>
            <person name="LaButti K."/>
            <person name="Lindquist E.A."/>
            <person name="Lipzen A."/>
            <person name="Lundell T."/>
            <person name="Morin E."/>
            <person name="Murat C."/>
            <person name="Riley R."/>
            <person name="Ohm R."/>
            <person name="Sun H."/>
            <person name="Tunlid A."/>
            <person name="Henrissat B."/>
            <person name="Grigoriev I.V."/>
            <person name="Hibbett D.S."/>
            <person name="Martin F."/>
        </authorList>
    </citation>
    <scope>NUCLEOTIDE SEQUENCE [LARGE SCALE GENOMIC DNA]</scope>
    <source>
        <strain evidence="2">441</strain>
    </source>
</reference>
<accession>A0A0D0A329</accession>
<proteinExistence type="predicted"/>
<dbReference type="AlphaFoldDB" id="A0A0D0A329"/>
<gene>
    <name evidence="1" type="ORF">PISMIDRAFT_675797</name>
</gene>
<dbReference type="HOGENOM" id="CLU_2838213_0_0_1"/>
<dbReference type="Proteomes" id="UP000054018">
    <property type="component" value="Unassembled WGS sequence"/>
</dbReference>
<sequence>LCELVERPLAESGKNSIEETMSGALAAKLPTTGAANRLFKLGEFDPNCLEIFHAVLHSVSHDVGTD</sequence>
<organism evidence="1 2">
    <name type="scientific">Pisolithus microcarpus 441</name>
    <dbReference type="NCBI Taxonomy" id="765257"/>
    <lineage>
        <taxon>Eukaryota</taxon>
        <taxon>Fungi</taxon>
        <taxon>Dikarya</taxon>
        <taxon>Basidiomycota</taxon>
        <taxon>Agaricomycotina</taxon>
        <taxon>Agaricomycetes</taxon>
        <taxon>Agaricomycetidae</taxon>
        <taxon>Boletales</taxon>
        <taxon>Sclerodermatineae</taxon>
        <taxon>Pisolithaceae</taxon>
        <taxon>Pisolithus</taxon>
    </lineage>
</organism>
<evidence type="ECO:0000313" key="2">
    <source>
        <dbReference type="Proteomes" id="UP000054018"/>
    </source>
</evidence>